<comment type="similarity">
    <text evidence="8">Belongs to the methyl-accepting chemotaxis (MCP) protein family.</text>
</comment>
<dbReference type="CDD" id="cd06225">
    <property type="entry name" value="HAMP"/>
    <property type="match status" value="1"/>
</dbReference>
<dbReference type="EMBL" id="RQHW01000002">
    <property type="protein sequence ID" value="TGN21033.1"/>
    <property type="molecule type" value="Genomic_DNA"/>
</dbReference>
<evidence type="ECO:0000259" key="11">
    <source>
        <dbReference type="PROSITE" id="PS50111"/>
    </source>
</evidence>
<dbReference type="GO" id="GO:0006935">
    <property type="term" value="P:chemotaxis"/>
    <property type="evidence" value="ECO:0007669"/>
    <property type="project" value="UniProtKB-KW"/>
</dbReference>
<dbReference type="PRINTS" id="PR00260">
    <property type="entry name" value="CHEMTRNSDUCR"/>
</dbReference>
<dbReference type="SUPFAM" id="SSF103190">
    <property type="entry name" value="Sensory domain-like"/>
    <property type="match status" value="1"/>
</dbReference>
<evidence type="ECO:0000313" key="13">
    <source>
        <dbReference type="EMBL" id="TGN21033.1"/>
    </source>
</evidence>
<dbReference type="Pfam" id="PF02743">
    <property type="entry name" value="dCache_1"/>
    <property type="match status" value="1"/>
</dbReference>
<dbReference type="SMART" id="SM00304">
    <property type="entry name" value="HAMP"/>
    <property type="match status" value="2"/>
</dbReference>
<evidence type="ECO:0000256" key="7">
    <source>
        <dbReference type="ARBA" id="ARBA00023224"/>
    </source>
</evidence>
<reference evidence="13" key="1">
    <citation type="journal article" date="2019" name="PLoS Negl. Trop. Dis.">
        <title>Revisiting the worldwide diversity of Leptospira species in the environment.</title>
        <authorList>
            <person name="Vincent A.T."/>
            <person name="Schiettekatte O."/>
            <person name="Bourhy P."/>
            <person name="Veyrier F.J."/>
            <person name="Picardeau M."/>
        </authorList>
    </citation>
    <scope>NUCLEOTIDE SEQUENCE [LARGE SCALE GENOMIC DNA]</scope>
    <source>
        <strain evidence="13">201300427</strain>
    </source>
</reference>
<dbReference type="SUPFAM" id="SSF58104">
    <property type="entry name" value="Methyl-accepting chemotaxis protein (MCP) signaling domain"/>
    <property type="match status" value="1"/>
</dbReference>
<dbReference type="PROSITE" id="PS50885">
    <property type="entry name" value="HAMP"/>
    <property type="match status" value="1"/>
</dbReference>
<keyword evidence="3" id="KW-0145">Chemotaxis</keyword>
<dbReference type="PANTHER" id="PTHR32089">
    <property type="entry name" value="METHYL-ACCEPTING CHEMOTAXIS PROTEIN MCPB"/>
    <property type="match status" value="1"/>
</dbReference>
<evidence type="ECO:0000256" key="10">
    <source>
        <dbReference type="SAM" id="Phobius"/>
    </source>
</evidence>
<keyword evidence="14" id="KW-1185">Reference proteome</keyword>
<evidence type="ECO:0000256" key="5">
    <source>
        <dbReference type="ARBA" id="ARBA00022989"/>
    </source>
</evidence>
<evidence type="ECO:0000256" key="9">
    <source>
        <dbReference type="PROSITE-ProRule" id="PRU00284"/>
    </source>
</evidence>
<keyword evidence="5 10" id="KW-1133">Transmembrane helix</keyword>
<accession>A0A4R9M2N3</accession>
<dbReference type="Gene3D" id="1.10.287.950">
    <property type="entry name" value="Methyl-accepting chemotaxis protein"/>
    <property type="match status" value="1"/>
</dbReference>
<keyword evidence="6 10" id="KW-0472">Membrane</keyword>
<feature type="transmembrane region" description="Helical" evidence="10">
    <location>
        <begin position="282"/>
        <end position="305"/>
    </location>
</feature>
<feature type="domain" description="HAMP" evidence="12">
    <location>
        <begin position="306"/>
        <end position="358"/>
    </location>
</feature>
<gene>
    <name evidence="13" type="ORF">EHS15_00500</name>
</gene>
<comment type="caution">
    <text evidence="13">The sequence shown here is derived from an EMBL/GenBank/DDBJ whole genome shotgun (WGS) entry which is preliminary data.</text>
</comment>
<evidence type="ECO:0000256" key="1">
    <source>
        <dbReference type="ARBA" id="ARBA00004651"/>
    </source>
</evidence>
<keyword evidence="2" id="KW-1003">Cell membrane</keyword>
<organism evidence="13 14">
    <name type="scientific">Leptospira idonii</name>
    <dbReference type="NCBI Taxonomy" id="1193500"/>
    <lineage>
        <taxon>Bacteria</taxon>
        <taxon>Pseudomonadati</taxon>
        <taxon>Spirochaetota</taxon>
        <taxon>Spirochaetia</taxon>
        <taxon>Leptospirales</taxon>
        <taxon>Leptospiraceae</taxon>
        <taxon>Leptospira</taxon>
    </lineage>
</organism>
<comment type="subcellular location">
    <subcellularLocation>
        <location evidence="1">Cell membrane</location>
        <topology evidence="1">Multi-pass membrane protein</topology>
    </subcellularLocation>
</comment>
<evidence type="ECO:0000256" key="4">
    <source>
        <dbReference type="ARBA" id="ARBA00022692"/>
    </source>
</evidence>
<evidence type="ECO:0000256" key="8">
    <source>
        <dbReference type="ARBA" id="ARBA00029447"/>
    </source>
</evidence>
<dbReference type="OrthoDB" id="5759972at2"/>
<dbReference type="PANTHER" id="PTHR32089:SF112">
    <property type="entry name" value="LYSOZYME-LIKE PROTEIN-RELATED"/>
    <property type="match status" value="1"/>
</dbReference>
<dbReference type="GO" id="GO:0005886">
    <property type="term" value="C:plasma membrane"/>
    <property type="evidence" value="ECO:0007669"/>
    <property type="project" value="UniProtKB-SubCell"/>
</dbReference>
<evidence type="ECO:0000256" key="2">
    <source>
        <dbReference type="ARBA" id="ARBA00022475"/>
    </source>
</evidence>
<dbReference type="InterPro" id="IPR033479">
    <property type="entry name" value="dCache_1"/>
</dbReference>
<dbReference type="Proteomes" id="UP000298058">
    <property type="component" value="Unassembled WGS sequence"/>
</dbReference>
<protein>
    <submittedName>
        <fullName evidence="13">Methyl-accepting chemotaxis protein</fullName>
    </submittedName>
</protein>
<keyword evidence="4 10" id="KW-0812">Transmembrane</keyword>
<sequence>MIRSSLKIVLLATITATAVLLTAFISTFAYVTAKQYVEEAYVDEIRKVSKLSGDQIAQFFENQNKLAEYLSSNPLFTEAIRDKNFKVLNVSLADLYHKMGFYENIFISTPETNPKIFSDANGKAIGFQWGGQGFDENIKQALAGKKHLSKVGESPITHDPVALLTVPVIDKNKVIAILAFSLSLNSVTEKLVSGIKIGTDGFVAITDFDGVVVGHPDKKLILKLRMNDMDWGKKLMELKSGEYTEYFFKKEKIATSYRLEEYRLSAFAVISKDDISEVVHKMLYKIAAFAFVFLLLSVLVIYYLLNRRLHPLQEARELFRSMASGDLTSELKIYHQDEIGDLSQDTNFFLESLKTSIEEIQKISYELASSAEELSSSSDNFSTTAQSTAASVEEMSATVEEMSAGMENISGSTDNQYKNISEFQQRIRELSSSVNQVGEEIQNTLNQAKMITAQARKGEESLIGMNEMISNILKSSGEMTAIVGIINDIADQTRLLSLNASIEAARAGDAGKGFAVVAEEISKLSEKTASAIKSISSMISKNKGELDSGAQGIKSSTDIIHSIIKNVDSVSAAMDKLYSITGSQKEINGIVLENAHKVGMEAESVKFATDEQKKAVIEINQVIGQINEHTISTASGAEQMSASSKSLSNTAELLRSIAEKFKI</sequence>
<dbReference type="CDD" id="cd18774">
    <property type="entry name" value="PDC2_HK_sensor"/>
    <property type="match status" value="1"/>
</dbReference>
<dbReference type="InterPro" id="IPR004090">
    <property type="entry name" value="Chemotax_Me-accpt_rcpt"/>
</dbReference>
<evidence type="ECO:0000313" key="14">
    <source>
        <dbReference type="Proteomes" id="UP000298058"/>
    </source>
</evidence>
<evidence type="ECO:0000256" key="6">
    <source>
        <dbReference type="ARBA" id="ARBA00023136"/>
    </source>
</evidence>
<keyword evidence="7 9" id="KW-0807">Transducer</keyword>
<dbReference type="InterPro" id="IPR029151">
    <property type="entry name" value="Sensor-like_sf"/>
</dbReference>
<dbReference type="GO" id="GO:0004888">
    <property type="term" value="F:transmembrane signaling receptor activity"/>
    <property type="evidence" value="ECO:0007669"/>
    <property type="project" value="InterPro"/>
</dbReference>
<dbReference type="SMART" id="SM00283">
    <property type="entry name" value="MA"/>
    <property type="match status" value="1"/>
</dbReference>
<dbReference type="InterPro" id="IPR004089">
    <property type="entry name" value="MCPsignal_dom"/>
</dbReference>
<evidence type="ECO:0000256" key="3">
    <source>
        <dbReference type="ARBA" id="ARBA00022500"/>
    </source>
</evidence>
<dbReference type="GO" id="GO:0007165">
    <property type="term" value="P:signal transduction"/>
    <property type="evidence" value="ECO:0007669"/>
    <property type="project" value="UniProtKB-KW"/>
</dbReference>
<feature type="domain" description="Methyl-accepting transducer" evidence="11">
    <location>
        <begin position="391"/>
        <end position="627"/>
    </location>
</feature>
<dbReference type="AlphaFoldDB" id="A0A4R9M2N3"/>
<dbReference type="InterPro" id="IPR003660">
    <property type="entry name" value="HAMP_dom"/>
</dbReference>
<dbReference type="Pfam" id="PF00672">
    <property type="entry name" value="HAMP"/>
    <property type="match status" value="1"/>
</dbReference>
<dbReference type="Gene3D" id="3.30.450.20">
    <property type="entry name" value="PAS domain"/>
    <property type="match status" value="1"/>
</dbReference>
<dbReference type="RefSeq" id="WP_135758568.1">
    <property type="nucleotide sequence ID" value="NZ_RQHW01000002.1"/>
</dbReference>
<name>A0A4R9M2N3_9LEPT</name>
<dbReference type="Pfam" id="PF00015">
    <property type="entry name" value="MCPsignal"/>
    <property type="match status" value="1"/>
</dbReference>
<evidence type="ECO:0000259" key="12">
    <source>
        <dbReference type="PROSITE" id="PS50885"/>
    </source>
</evidence>
<proteinExistence type="inferred from homology"/>
<dbReference type="PROSITE" id="PS50111">
    <property type="entry name" value="CHEMOTAXIS_TRANSDUC_2"/>
    <property type="match status" value="1"/>
</dbReference>